<protein>
    <submittedName>
        <fullName evidence="1">Uncharacterized protein</fullName>
    </submittedName>
</protein>
<evidence type="ECO:0000313" key="2">
    <source>
        <dbReference type="Proteomes" id="UP000001878"/>
    </source>
</evidence>
<dbReference type="Proteomes" id="UP000001878">
    <property type="component" value="Segment"/>
</dbReference>
<gene>
    <name evidence="1" type="ORF">lb338_phage_51</name>
</gene>
<dbReference type="RefSeq" id="YP_002790730.1">
    <property type="nucleotide sequence ID" value="NC_012530.1"/>
</dbReference>
<sequence>MAIICPNKFNQYLEDHNLEIYDVAKMMRDSPYNKSKRTRQAYVRLLEQAFMYGWSTVNALGGGYEPGVHNGQDGGISAKYVAKIIGCKVQDIVGW</sequence>
<dbReference type="EMBL" id="FJ822135">
    <property type="protein sequence ID" value="ACO36972.1"/>
    <property type="molecule type" value="Genomic_DNA"/>
</dbReference>
<dbReference type="KEGG" id="vg:7750906"/>
<name>C1KFG1_9CAUD</name>
<keyword evidence="2" id="KW-1185">Reference proteome</keyword>
<reference evidence="1 2" key="1">
    <citation type="journal article" date="2009" name="Gene">
        <title>Genome of a virulent bacteriophage Lb338-1 that lyses the probiotic Lactobacillus paracasei cheese strain.</title>
        <authorList>
            <person name="Alemayehu D."/>
            <person name="Ross R.P."/>
            <person name="O'Sullivan O."/>
            <person name="Coffey A."/>
            <person name="Stanton C."/>
            <person name="Fitzgerald G.F."/>
            <person name="McAuliffe O."/>
        </authorList>
    </citation>
    <scope>NUCLEOTIDE SEQUENCE [LARGE SCALE GENOMIC DNA]</scope>
    <source>
        <strain evidence="1">Lb338-1</strain>
    </source>
</reference>
<accession>C1KFG1</accession>
<dbReference type="GeneID" id="7750906"/>
<organism evidence="1 2">
    <name type="scientific">Lactobacillus phage Lb338-1</name>
    <dbReference type="NCBI Taxonomy" id="2892342"/>
    <lineage>
        <taxon>Viruses</taxon>
        <taxon>Duplodnaviria</taxon>
        <taxon>Heunggongvirae</taxon>
        <taxon>Uroviricota</taxon>
        <taxon>Caudoviricetes</taxon>
        <taxon>Herelleviridae</taxon>
        <taxon>Mooreparkvirus</taxon>
        <taxon>Mooreparkvirus Lb3381</taxon>
    </lineage>
</organism>
<proteinExistence type="predicted"/>
<evidence type="ECO:0000313" key="1">
    <source>
        <dbReference type="EMBL" id="ACO36972.1"/>
    </source>
</evidence>
<dbReference type="OrthoDB" id="39010at10239"/>